<keyword evidence="6 11" id="KW-0862">Zinc</keyword>
<proteinExistence type="inferred from homology"/>
<feature type="zinc finger region" description="C4-type" evidence="11">
    <location>
        <begin position="19"/>
        <end position="37"/>
    </location>
</feature>
<evidence type="ECO:0000256" key="6">
    <source>
        <dbReference type="ARBA" id="ARBA00022833"/>
    </source>
</evidence>
<name>A0A3R7VUW2_9EURY</name>
<dbReference type="SUPFAM" id="SSF57829">
    <property type="entry name" value="Zn-binding ribosomal proteins"/>
    <property type="match status" value="1"/>
</dbReference>
<dbReference type="InterPro" id="IPR011331">
    <property type="entry name" value="Ribosomal_eL37/eL43"/>
</dbReference>
<dbReference type="GO" id="GO:0005840">
    <property type="term" value="C:ribosome"/>
    <property type="evidence" value="ECO:0007669"/>
    <property type="project" value="UniProtKB-KW"/>
</dbReference>
<feature type="binding site" evidence="11">
    <location>
        <position position="19"/>
    </location>
    <ligand>
        <name>Zn(2+)</name>
        <dbReference type="ChEBI" id="CHEBI:29105"/>
    </ligand>
</feature>
<feature type="binding site" evidence="11">
    <location>
        <position position="34"/>
    </location>
    <ligand>
        <name>Zn(2+)</name>
        <dbReference type="ChEBI" id="CHEBI:29105"/>
    </ligand>
</feature>
<dbReference type="EMBL" id="QZAB01000147">
    <property type="protein sequence ID" value="RQD89551.1"/>
    <property type="molecule type" value="Genomic_DNA"/>
</dbReference>
<evidence type="ECO:0000256" key="4">
    <source>
        <dbReference type="ARBA" id="ARBA00022730"/>
    </source>
</evidence>
<dbReference type="GO" id="GO:1990904">
    <property type="term" value="C:ribonucleoprotein complex"/>
    <property type="evidence" value="ECO:0007669"/>
    <property type="project" value="UniProtKB-KW"/>
</dbReference>
<evidence type="ECO:0000256" key="8">
    <source>
        <dbReference type="ARBA" id="ARBA00022980"/>
    </source>
</evidence>
<evidence type="ECO:0000256" key="9">
    <source>
        <dbReference type="ARBA" id="ARBA00023274"/>
    </source>
</evidence>
<evidence type="ECO:0000256" key="10">
    <source>
        <dbReference type="ARBA" id="ARBA00035225"/>
    </source>
</evidence>
<dbReference type="GO" id="GO:0008270">
    <property type="term" value="F:zinc ion binding"/>
    <property type="evidence" value="ECO:0007669"/>
    <property type="project" value="UniProtKB-UniRule"/>
</dbReference>
<comment type="similarity">
    <text evidence="2 11 12">Belongs to the eukaryotic ribosomal protein eL37 family.</text>
</comment>
<dbReference type="AlphaFoldDB" id="A0A3R7VUW2"/>
<evidence type="ECO:0000256" key="3">
    <source>
        <dbReference type="ARBA" id="ARBA00022723"/>
    </source>
</evidence>
<accession>A0A3R7VUW2</accession>
<keyword evidence="7 11" id="KW-0694">RNA-binding</keyword>
<evidence type="ECO:0000256" key="12">
    <source>
        <dbReference type="RuleBase" id="RU000576"/>
    </source>
</evidence>
<comment type="cofactor">
    <cofactor evidence="11">
        <name>Zn(2+)</name>
        <dbReference type="ChEBI" id="CHEBI:29105"/>
    </cofactor>
    <text evidence="11">Binds 1 zinc ion per subunit.</text>
</comment>
<comment type="caution">
    <text evidence="13">The sequence shown here is derived from an EMBL/GenBank/DDBJ whole genome shotgun (WGS) entry which is preliminary data.</text>
</comment>
<dbReference type="RefSeq" id="WP_259133417.1">
    <property type="nucleotide sequence ID" value="NZ_JANUCS010000002.1"/>
</dbReference>
<dbReference type="GO" id="GO:0003735">
    <property type="term" value="F:structural constituent of ribosome"/>
    <property type="evidence" value="ECO:0007669"/>
    <property type="project" value="InterPro"/>
</dbReference>
<feature type="binding site" evidence="11">
    <location>
        <position position="22"/>
    </location>
    <ligand>
        <name>Zn(2+)</name>
        <dbReference type="ChEBI" id="CHEBI:29105"/>
    </ligand>
</feature>
<keyword evidence="9 11" id="KW-0687">Ribonucleoprotein</keyword>
<dbReference type="InterPro" id="IPR011332">
    <property type="entry name" value="Ribosomal_zn-bd"/>
</dbReference>
<dbReference type="FunFam" id="2.20.25.30:FF:000003">
    <property type="entry name" value="50S ribosomal protein L37e"/>
    <property type="match status" value="1"/>
</dbReference>
<comment type="function">
    <text evidence="1 11">Binds to the 23S rRNA.</text>
</comment>
<dbReference type="Proteomes" id="UP000284763">
    <property type="component" value="Unassembled WGS sequence"/>
</dbReference>
<dbReference type="Gene3D" id="2.20.25.30">
    <property type="match status" value="1"/>
</dbReference>
<evidence type="ECO:0000256" key="2">
    <source>
        <dbReference type="ARBA" id="ARBA00009805"/>
    </source>
</evidence>
<dbReference type="NCBIfam" id="NF003214">
    <property type="entry name" value="PRK04179.1"/>
    <property type="match status" value="1"/>
</dbReference>
<dbReference type="InterPro" id="IPR001569">
    <property type="entry name" value="Ribosomal_eL37"/>
</dbReference>
<dbReference type="InterPro" id="IPR018267">
    <property type="entry name" value="Ribosomal_eL37_CS"/>
</dbReference>
<dbReference type="GO" id="GO:0019843">
    <property type="term" value="F:rRNA binding"/>
    <property type="evidence" value="ECO:0007669"/>
    <property type="project" value="UniProtKB-KW"/>
</dbReference>
<evidence type="ECO:0000256" key="5">
    <source>
        <dbReference type="ARBA" id="ARBA00022771"/>
    </source>
</evidence>
<keyword evidence="4 11" id="KW-0699">rRNA-binding</keyword>
<evidence type="ECO:0000256" key="7">
    <source>
        <dbReference type="ARBA" id="ARBA00022884"/>
    </source>
</evidence>
<reference evidence="13 14" key="1">
    <citation type="submission" date="2018-08" db="EMBL/GenBank/DDBJ databases">
        <title>The metabolism and importance of syntrophic acetate oxidation coupled to methane or sulfide production in haloalkaline environments.</title>
        <authorList>
            <person name="Timmers P.H.A."/>
            <person name="Vavourakis C.D."/>
            <person name="Sorokin D.Y."/>
            <person name="Sinninghe Damste J.S."/>
            <person name="Muyzer G."/>
            <person name="Stams A.J.M."/>
            <person name="Plugge C.M."/>
        </authorList>
    </citation>
    <scope>NUCLEOTIDE SEQUENCE [LARGE SCALE GENOMIC DNA]</scope>
    <source>
        <strain evidence="13">MSAO_Arc3</strain>
    </source>
</reference>
<evidence type="ECO:0000256" key="11">
    <source>
        <dbReference type="HAMAP-Rule" id="MF_00547"/>
    </source>
</evidence>
<evidence type="ECO:0000313" key="13">
    <source>
        <dbReference type="EMBL" id="RQD89551.1"/>
    </source>
</evidence>
<dbReference type="HAMAP" id="MF_00547">
    <property type="entry name" value="Ribosomal_eL37"/>
    <property type="match status" value="1"/>
</dbReference>
<comment type="function">
    <text evidence="12">Component of the large ribosomal subunit. The ribosome is a large ribonucleoprotein complex responsible for the synthesis of proteins in the cell.</text>
</comment>
<protein>
    <recommendedName>
        <fullName evidence="10 11">Large ribosomal subunit protein eL37</fullName>
    </recommendedName>
</protein>
<gene>
    <name evidence="11" type="primary">rpl37e</name>
    <name evidence="13" type="ORF">D5R95_02150</name>
</gene>
<dbReference type="GO" id="GO:0006412">
    <property type="term" value="P:translation"/>
    <property type="evidence" value="ECO:0007669"/>
    <property type="project" value="UniProtKB-UniRule"/>
</dbReference>
<keyword evidence="3 11" id="KW-0479">Metal-binding</keyword>
<sequence length="52" mass="5934">MTKGTPSKGKRQKRTHAKCRRCGSVSRNIHTKICTSCGFGKSSRMRKYSWSK</sequence>
<evidence type="ECO:0000313" key="14">
    <source>
        <dbReference type="Proteomes" id="UP000284763"/>
    </source>
</evidence>
<evidence type="ECO:0000256" key="1">
    <source>
        <dbReference type="ARBA" id="ARBA00003058"/>
    </source>
</evidence>
<keyword evidence="8 11" id="KW-0689">Ribosomal protein</keyword>
<feature type="binding site" evidence="11">
    <location>
        <position position="37"/>
    </location>
    <ligand>
        <name>Zn(2+)</name>
        <dbReference type="ChEBI" id="CHEBI:29105"/>
    </ligand>
</feature>
<keyword evidence="5 11" id="KW-0863">Zinc-finger</keyword>
<dbReference type="Pfam" id="PF01907">
    <property type="entry name" value="Ribosomal_L37e"/>
    <property type="match status" value="1"/>
</dbReference>
<organism evidence="13 14">
    <name type="scientific">Methanosalsum natronophilum</name>
    <dbReference type="NCBI Taxonomy" id="768733"/>
    <lineage>
        <taxon>Archaea</taxon>
        <taxon>Methanobacteriati</taxon>
        <taxon>Methanobacteriota</taxon>
        <taxon>Stenosarchaea group</taxon>
        <taxon>Methanomicrobia</taxon>
        <taxon>Methanosarcinales</taxon>
        <taxon>Methanosarcinaceae</taxon>
        <taxon>Methanosalsum</taxon>
    </lineage>
</organism>
<dbReference type="PROSITE" id="PS01077">
    <property type="entry name" value="RIBOSOMAL_L37E"/>
    <property type="match status" value="1"/>
</dbReference>